<gene>
    <name evidence="1" type="ORF">RhiirA4_484787</name>
</gene>
<sequence length="89" mass="10535">MLENQRFFLVQHKLTYNELSRQFQSIFRFQRVQIDGGVDPRFSRTCNSFANLSNSITHITSDWFIIEEHTESDDNETKVHTNVVKLSLK</sequence>
<comment type="caution">
    <text evidence="1">The sequence shown here is derived from an EMBL/GenBank/DDBJ whole genome shotgun (WGS) entry which is preliminary data.</text>
</comment>
<dbReference type="Proteomes" id="UP000234323">
    <property type="component" value="Unassembled WGS sequence"/>
</dbReference>
<dbReference type="VEuPathDB" id="FungiDB:RhiirA1_474217"/>
<dbReference type="EMBL" id="LLXI01004548">
    <property type="protein sequence ID" value="PKY60734.1"/>
    <property type="molecule type" value="Genomic_DNA"/>
</dbReference>
<reference evidence="1 2" key="1">
    <citation type="submission" date="2015-10" db="EMBL/GenBank/DDBJ databases">
        <title>Genome analyses suggest a sexual origin of heterokaryosis in a supposedly ancient asexual fungus.</title>
        <authorList>
            <person name="Ropars J."/>
            <person name="Sedzielewska K."/>
            <person name="Noel J."/>
            <person name="Charron P."/>
            <person name="Farinelli L."/>
            <person name="Marton T."/>
            <person name="Kruger M."/>
            <person name="Pelin A."/>
            <person name="Brachmann A."/>
            <person name="Corradi N."/>
        </authorList>
    </citation>
    <scope>NUCLEOTIDE SEQUENCE [LARGE SCALE GENOMIC DNA]</scope>
    <source>
        <strain evidence="1 2">A4</strain>
    </source>
</reference>
<dbReference type="AlphaFoldDB" id="A0A2I1HPD0"/>
<dbReference type="VEuPathDB" id="FungiDB:FUN_006772"/>
<keyword evidence="2" id="KW-1185">Reference proteome</keyword>
<accession>A0A2I1HPD0</accession>
<dbReference type="VEuPathDB" id="FungiDB:RhiirFUN_014777"/>
<proteinExistence type="predicted"/>
<organism evidence="1 2">
    <name type="scientific">Rhizophagus irregularis</name>
    <dbReference type="NCBI Taxonomy" id="588596"/>
    <lineage>
        <taxon>Eukaryota</taxon>
        <taxon>Fungi</taxon>
        <taxon>Fungi incertae sedis</taxon>
        <taxon>Mucoromycota</taxon>
        <taxon>Glomeromycotina</taxon>
        <taxon>Glomeromycetes</taxon>
        <taxon>Glomerales</taxon>
        <taxon>Glomeraceae</taxon>
        <taxon>Rhizophagus</taxon>
    </lineage>
</organism>
<name>A0A2I1HPD0_9GLOM</name>
<evidence type="ECO:0000313" key="2">
    <source>
        <dbReference type="Proteomes" id="UP000234323"/>
    </source>
</evidence>
<protein>
    <submittedName>
        <fullName evidence="1">Uncharacterized protein</fullName>
    </submittedName>
</protein>
<evidence type="ECO:0000313" key="1">
    <source>
        <dbReference type="EMBL" id="PKY60734.1"/>
    </source>
</evidence>